<organism evidence="4 5">
    <name type="scientific">Ciona intestinalis</name>
    <name type="common">Transparent sea squirt</name>
    <name type="synonym">Ascidia intestinalis</name>
    <dbReference type="NCBI Taxonomy" id="7719"/>
    <lineage>
        <taxon>Eukaryota</taxon>
        <taxon>Metazoa</taxon>
        <taxon>Chordata</taxon>
        <taxon>Tunicata</taxon>
        <taxon>Ascidiacea</taxon>
        <taxon>Phlebobranchia</taxon>
        <taxon>Cionidae</taxon>
        <taxon>Ciona</taxon>
    </lineage>
</organism>
<dbReference type="PANTHER" id="PTHR31905">
    <property type="entry name" value="COILED-COIL DOMAIN-CONTAINING PROTEIN 58"/>
    <property type="match status" value="1"/>
</dbReference>
<reference evidence="4" key="2">
    <citation type="journal article" date="2008" name="Genome Biol.">
        <title>Improved genome assembly and evidence-based global gene model set for the chordate Ciona intestinalis: new insight into intron and operon populations.</title>
        <authorList>
            <person name="Satou Y."/>
            <person name="Mineta K."/>
            <person name="Ogasawara M."/>
            <person name="Sasakura Y."/>
            <person name="Shoguchi E."/>
            <person name="Ueno K."/>
            <person name="Yamada L."/>
            <person name="Matsumoto J."/>
            <person name="Wasserscheid J."/>
            <person name="Dewar K."/>
            <person name="Wiley G.B."/>
            <person name="Macmil S.L."/>
            <person name="Roe B.A."/>
            <person name="Zeller R.W."/>
            <person name="Hastings K.E."/>
            <person name="Lemaire P."/>
            <person name="Lindquist E."/>
            <person name="Endo T."/>
            <person name="Hotta K."/>
            <person name="Inaba K."/>
        </authorList>
    </citation>
    <scope>NUCLEOTIDE SEQUENCE [LARGE SCALE GENOMIC DNA]</scope>
    <source>
        <strain evidence="4">wild type</strain>
    </source>
</reference>
<dbReference type="HOGENOM" id="CLU_123941_0_0_1"/>
<reference evidence="4" key="3">
    <citation type="submission" date="2025-08" db="UniProtKB">
        <authorList>
            <consortium name="Ensembl"/>
        </authorList>
    </citation>
    <scope>IDENTIFICATION</scope>
</reference>
<dbReference type="GO" id="GO:0005758">
    <property type="term" value="C:mitochondrial intermembrane space"/>
    <property type="evidence" value="ECO:0007669"/>
    <property type="project" value="InterPro"/>
</dbReference>
<dbReference type="InterPro" id="IPR019171">
    <property type="entry name" value="MIX23"/>
</dbReference>
<dbReference type="FunCoup" id="F7BI48">
    <property type="interactions" value="164"/>
</dbReference>
<dbReference type="Ensembl" id="ENSCINT00000026624.2">
    <property type="protein sequence ID" value="ENSCINP00000026378.2"/>
    <property type="gene ID" value="ENSCING00000014649.2"/>
</dbReference>
<dbReference type="InParanoid" id="F7BI48"/>
<evidence type="ECO:0000313" key="5">
    <source>
        <dbReference type="Proteomes" id="UP000008144"/>
    </source>
</evidence>
<dbReference type="PANTHER" id="PTHR31905:SF2">
    <property type="entry name" value="PROTEIN MIX23"/>
    <property type="match status" value="1"/>
</dbReference>
<evidence type="ECO:0000256" key="1">
    <source>
        <dbReference type="ARBA" id="ARBA00024204"/>
    </source>
</evidence>
<gene>
    <name evidence="4" type="primary">LOC100177160</name>
</gene>
<dbReference type="Pfam" id="PF09774">
    <property type="entry name" value="MIX23"/>
    <property type="match status" value="1"/>
</dbReference>
<comment type="similarity">
    <text evidence="1">Belongs to the MIX23 family.</text>
</comment>
<dbReference type="OrthoDB" id="5593818at2759"/>
<dbReference type="GeneTree" id="ENSGT00390000011053"/>
<dbReference type="OMA" id="CRYFEPP"/>
<dbReference type="Proteomes" id="UP000008144">
    <property type="component" value="Chromosome 6"/>
</dbReference>
<accession>A0A1W2WDH7</accession>
<evidence type="ECO:0000256" key="3">
    <source>
        <dbReference type="ARBA" id="ARBA00030733"/>
    </source>
</evidence>
<name>F7BI48_CIOIN</name>
<protein>
    <recommendedName>
        <fullName evidence="2">Protein MIX23</fullName>
    </recommendedName>
    <alternativeName>
        <fullName evidence="3">Coiled-coil domain-containing protein 58</fullName>
    </alternativeName>
</protein>
<keyword evidence="5" id="KW-1185">Reference proteome</keyword>
<reference evidence="5" key="1">
    <citation type="journal article" date="2002" name="Science">
        <title>The draft genome of Ciona intestinalis: insights into chordate and vertebrate origins.</title>
        <authorList>
            <person name="Dehal P."/>
            <person name="Satou Y."/>
            <person name="Campbell R.K."/>
            <person name="Chapman J."/>
            <person name="Degnan B."/>
            <person name="De Tomaso A."/>
            <person name="Davidson B."/>
            <person name="Di Gregorio A."/>
            <person name="Gelpke M."/>
            <person name="Goodstein D.M."/>
            <person name="Harafuji N."/>
            <person name="Hastings K.E."/>
            <person name="Ho I."/>
            <person name="Hotta K."/>
            <person name="Huang W."/>
            <person name="Kawashima T."/>
            <person name="Lemaire P."/>
            <person name="Martinez D."/>
            <person name="Meinertzhagen I.A."/>
            <person name="Necula S."/>
            <person name="Nonaka M."/>
            <person name="Putnam N."/>
            <person name="Rash S."/>
            <person name="Saiga H."/>
            <person name="Satake M."/>
            <person name="Terry A."/>
            <person name="Yamada L."/>
            <person name="Wang H.G."/>
            <person name="Awazu S."/>
            <person name="Azumi K."/>
            <person name="Boore J."/>
            <person name="Branno M."/>
            <person name="Chin-Bow S."/>
            <person name="DeSantis R."/>
            <person name="Doyle S."/>
            <person name="Francino P."/>
            <person name="Keys D.N."/>
            <person name="Haga S."/>
            <person name="Hayashi H."/>
            <person name="Hino K."/>
            <person name="Imai K.S."/>
            <person name="Inaba K."/>
            <person name="Kano S."/>
            <person name="Kobayashi K."/>
            <person name="Kobayashi M."/>
            <person name="Lee B.I."/>
            <person name="Makabe K.W."/>
            <person name="Manohar C."/>
            <person name="Matassi G."/>
            <person name="Medina M."/>
            <person name="Mochizuki Y."/>
            <person name="Mount S."/>
            <person name="Morishita T."/>
            <person name="Miura S."/>
            <person name="Nakayama A."/>
            <person name="Nishizaka S."/>
            <person name="Nomoto H."/>
            <person name="Ohta F."/>
            <person name="Oishi K."/>
            <person name="Rigoutsos I."/>
            <person name="Sano M."/>
            <person name="Sasaki A."/>
            <person name="Sasakura Y."/>
            <person name="Shoguchi E."/>
            <person name="Shin-i T."/>
            <person name="Spagnuolo A."/>
            <person name="Stainier D."/>
            <person name="Suzuki M.M."/>
            <person name="Tassy O."/>
            <person name="Takatori N."/>
            <person name="Tokuoka M."/>
            <person name="Yagi K."/>
            <person name="Yoshizaki F."/>
            <person name="Wada S."/>
            <person name="Zhang C."/>
            <person name="Hyatt P.D."/>
            <person name="Larimer F."/>
            <person name="Detter C."/>
            <person name="Doggett N."/>
            <person name="Glavina T."/>
            <person name="Hawkins T."/>
            <person name="Richardson P."/>
            <person name="Lucas S."/>
            <person name="Kohara Y."/>
            <person name="Levine M."/>
            <person name="Satoh N."/>
            <person name="Rokhsar D.S."/>
        </authorList>
    </citation>
    <scope>NUCLEOTIDE SEQUENCE [LARGE SCALE GENOMIC DNA]</scope>
</reference>
<sequence>MAAPLGNVSLCQDFSQFMEKLKENRTTDDRIIYELNTTIPTTSFAANVNVTEKCKSLFDMVLATHSLRNQAINQCIEIQAAKTKVLKDQRDKDPEDYKVRKQLGREQTTLRLFQQELTIENIVQERAKKAFYERCRNYYTPTNAS</sequence>
<evidence type="ECO:0000256" key="2">
    <source>
        <dbReference type="ARBA" id="ARBA00024228"/>
    </source>
</evidence>
<accession>F7BI48</accession>
<dbReference type="STRING" id="7719.ENSCINP00000026378"/>
<dbReference type="RefSeq" id="XP_002129054.1">
    <property type="nucleotide sequence ID" value="XM_002129018.4"/>
</dbReference>
<dbReference type="KEGG" id="cin:100177160"/>
<dbReference type="AlphaFoldDB" id="F7BI48"/>
<dbReference type="EMBL" id="EAAA01002285">
    <property type="status" value="NOT_ANNOTATED_CDS"/>
    <property type="molecule type" value="Genomic_DNA"/>
</dbReference>
<dbReference type="GO" id="GO:0005739">
    <property type="term" value="C:mitochondrion"/>
    <property type="evidence" value="ECO:0000318"/>
    <property type="project" value="GO_Central"/>
</dbReference>
<reference evidence="4" key="4">
    <citation type="submission" date="2025-09" db="UniProtKB">
        <authorList>
            <consortium name="Ensembl"/>
        </authorList>
    </citation>
    <scope>IDENTIFICATION</scope>
</reference>
<proteinExistence type="inferred from homology"/>
<dbReference type="GeneID" id="100177160"/>
<evidence type="ECO:0000313" key="4">
    <source>
        <dbReference type="Ensembl" id="ENSCINP00000026378.2"/>
    </source>
</evidence>